<sequence length="112" mass="11533">MLVAAALLALGGCSETHGTSGMDCAWELHYGGKLYLQAPGMASAKVVPHQGSPIGQGWFDGCQDGGGPEPRQTVAVYQVAGIDPTLAVMTEEDVIGVTDPDNLPAQLALPNE</sequence>
<organism evidence="1 2">
    <name type="scientific">Actinacidiphila cocklensis</name>
    <dbReference type="NCBI Taxonomy" id="887465"/>
    <lineage>
        <taxon>Bacteria</taxon>
        <taxon>Bacillati</taxon>
        <taxon>Actinomycetota</taxon>
        <taxon>Actinomycetes</taxon>
        <taxon>Kitasatosporales</taxon>
        <taxon>Streptomycetaceae</taxon>
        <taxon>Actinacidiphila</taxon>
    </lineage>
</organism>
<evidence type="ECO:0000313" key="2">
    <source>
        <dbReference type="Proteomes" id="UP001152519"/>
    </source>
</evidence>
<reference evidence="1" key="1">
    <citation type="submission" date="2021-05" db="EMBL/GenBank/DDBJ databases">
        <authorList>
            <person name="Arsene-Ploetze F."/>
        </authorList>
    </citation>
    <scope>NUCLEOTIDE SEQUENCE</scope>
    <source>
        <strain evidence="1">DSM 42138</strain>
    </source>
</reference>
<protein>
    <submittedName>
        <fullName evidence="1">Uncharacterized protein</fullName>
    </submittedName>
</protein>
<dbReference type="Pfam" id="PF19797">
    <property type="entry name" value="DUF6281"/>
    <property type="match status" value="1"/>
</dbReference>
<dbReference type="InterPro" id="IPR046248">
    <property type="entry name" value="DUF6281"/>
</dbReference>
<dbReference type="Proteomes" id="UP001152519">
    <property type="component" value="Unassembled WGS sequence"/>
</dbReference>
<proteinExistence type="predicted"/>
<comment type="caution">
    <text evidence="1">The sequence shown here is derived from an EMBL/GenBank/DDBJ whole genome shotgun (WGS) entry which is preliminary data.</text>
</comment>
<name>A0A9W4DUJ7_9ACTN</name>
<dbReference type="EMBL" id="CAJSLV010000051">
    <property type="protein sequence ID" value="CAG6393820.1"/>
    <property type="molecule type" value="Genomic_DNA"/>
</dbReference>
<accession>A0A9W4DUJ7</accession>
<evidence type="ECO:0000313" key="1">
    <source>
        <dbReference type="EMBL" id="CAG6393820.1"/>
    </source>
</evidence>
<gene>
    <name evidence="1" type="ORF">SCOCK_220074</name>
</gene>
<dbReference type="AlphaFoldDB" id="A0A9W4DUJ7"/>
<keyword evidence="2" id="KW-1185">Reference proteome</keyword>